<proteinExistence type="predicted"/>
<dbReference type="PANTHER" id="PTHR31435">
    <property type="entry name" value="PROTEIN NATD1"/>
    <property type="match status" value="1"/>
</dbReference>
<dbReference type="OrthoDB" id="5405911at2"/>
<dbReference type="Pfam" id="PF14542">
    <property type="entry name" value="Acetyltransf_CG"/>
    <property type="match status" value="1"/>
</dbReference>
<gene>
    <name evidence="3" type="ORF">EG850_10525</name>
</gene>
<dbReference type="CDD" id="cd04301">
    <property type="entry name" value="NAT_SF"/>
    <property type="match status" value="1"/>
</dbReference>
<accession>A0A3P3VT58</accession>
<dbReference type="AlphaFoldDB" id="A0A3P3VT58"/>
<comment type="caution">
    <text evidence="3">The sequence shown here is derived from an EMBL/GenBank/DDBJ whole genome shotgun (WGS) entry which is preliminary data.</text>
</comment>
<feature type="region of interest" description="Disordered" evidence="1">
    <location>
        <begin position="1"/>
        <end position="53"/>
    </location>
</feature>
<evidence type="ECO:0000256" key="1">
    <source>
        <dbReference type="SAM" id="MobiDB-lite"/>
    </source>
</evidence>
<keyword evidence="3" id="KW-0808">Transferase</keyword>
<reference evidence="3 4" key="1">
    <citation type="submission" date="2018-11" db="EMBL/GenBank/DDBJ databases">
        <title>YIM 102482-1 draft genome.</title>
        <authorList>
            <person name="Li G."/>
            <person name="Jiang Y."/>
        </authorList>
    </citation>
    <scope>NUCLEOTIDE SEQUENCE [LARGE SCALE GENOMIC DNA]</scope>
    <source>
        <strain evidence="3 4">YIM 102482-1</strain>
    </source>
</reference>
<protein>
    <submittedName>
        <fullName evidence="3">N-acetyltransferase</fullName>
    </submittedName>
</protein>
<dbReference type="InterPro" id="IPR031165">
    <property type="entry name" value="GNAT_YJDJ"/>
</dbReference>
<dbReference type="SUPFAM" id="SSF55729">
    <property type="entry name" value="Acyl-CoA N-acyltransferases (Nat)"/>
    <property type="match status" value="1"/>
</dbReference>
<keyword evidence="4" id="KW-1185">Reference proteome</keyword>
<dbReference type="Proteomes" id="UP000274391">
    <property type="component" value="Unassembled WGS sequence"/>
</dbReference>
<dbReference type="PROSITE" id="PS51729">
    <property type="entry name" value="GNAT_YJDJ"/>
    <property type="match status" value="1"/>
</dbReference>
<feature type="compositionally biased region" description="Polar residues" evidence="1">
    <location>
        <begin position="22"/>
        <end position="53"/>
    </location>
</feature>
<dbReference type="Gene3D" id="3.40.630.30">
    <property type="match status" value="1"/>
</dbReference>
<dbReference type="PANTHER" id="PTHR31435:SF10">
    <property type="entry name" value="BSR4717 PROTEIN"/>
    <property type="match status" value="1"/>
</dbReference>
<dbReference type="EMBL" id="RQVS01000013">
    <property type="protein sequence ID" value="RRJ85971.1"/>
    <property type="molecule type" value="Genomic_DNA"/>
</dbReference>
<name>A0A3P3VT58_9MICO</name>
<feature type="domain" description="N-acetyltransferase" evidence="2">
    <location>
        <begin position="54"/>
        <end position="141"/>
    </location>
</feature>
<dbReference type="InterPro" id="IPR045057">
    <property type="entry name" value="Gcn5-rel_NAT"/>
</dbReference>
<evidence type="ECO:0000313" key="3">
    <source>
        <dbReference type="EMBL" id="RRJ85971.1"/>
    </source>
</evidence>
<organism evidence="3 4">
    <name type="scientific">Gulosibacter macacae</name>
    <dbReference type="NCBI Taxonomy" id="2488791"/>
    <lineage>
        <taxon>Bacteria</taxon>
        <taxon>Bacillati</taxon>
        <taxon>Actinomycetota</taxon>
        <taxon>Actinomycetes</taxon>
        <taxon>Micrococcales</taxon>
        <taxon>Microbacteriaceae</taxon>
        <taxon>Gulosibacter</taxon>
    </lineage>
</organism>
<sequence>MQTAQQCGPAAGMPHRGALVTLRQTADNNHMSDTASNPSTPSQPASEAKQYSFSKDASADRYLAHHGDNVAGLVSFLDEADQINVTHTVVDDAHQGQGLAGRLVEFALTDLRDSSDKPITATCSYVQLWLQRHPEFAETLAR</sequence>
<dbReference type="GO" id="GO:0016740">
    <property type="term" value="F:transferase activity"/>
    <property type="evidence" value="ECO:0007669"/>
    <property type="project" value="UniProtKB-KW"/>
</dbReference>
<evidence type="ECO:0000313" key="4">
    <source>
        <dbReference type="Proteomes" id="UP000274391"/>
    </source>
</evidence>
<dbReference type="InterPro" id="IPR016181">
    <property type="entry name" value="Acyl_CoA_acyltransferase"/>
</dbReference>
<evidence type="ECO:0000259" key="2">
    <source>
        <dbReference type="PROSITE" id="PS51729"/>
    </source>
</evidence>